<evidence type="ECO:0000313" key="1">
    <source>
        <dbReference type="EMBL" id="QQV79721.1"/>
    </source>
</evidence>
<sequence>MNKQGIIADASISNGHGVFSKSEQYCRRWRELGTCLSICQPSRNHYPVCKNYLMV</sequence>
<dbReference type="EMBL" id="CP068242">
    <property type="protein sequence ID" value="QQV79721.1"/>
    <property type="molecule type" value="Genomic_DNA"/>
</dbReference>
<proteinExistence type="predicted"/>
<name>A0A974S6Q3_ENTFL</name>
<accession>A0A974S6Q3</accession>
<dbReference type="AlphaFoldDB" id="A0A974S6Q3"/>
<gene>
    <name evidence="1" type="ORF">JG559_00500</name>
</gene>
<protein>
    <submittedName>
        <fullName evidence="1">Uncharacterized protein</fullName>
    </submittedName>
</protein>
<reference evidence="1" key="1">
    <citation type="submission" date="2021-01" db="EMBL/GenBank/DDBJ databases">
        <title>Enterococcus.</title>
        <authorList>
            <person name="Du X."/>
            <person name="Wang N."/>
        </authorList>
    </citation>
    <scope>NUCLEOTIDE SEQUENCE [LARGE SCALE GENOMIC DNA]</scope>
    <source>
        <strain evidence="1">T90-2</strain>
    </source>
</reference>
<organism evidence="1">
    <name type="scientific">Enterococcus faecalis</name>
    <name type="common">Streptococcus faecalis</name>
    <dbReference type="NCBI Taxonomy" id="1351"/>
    <lineage>
        <taxon>Bacteria</taxon>
        <taxon>Bacillati</taxon>
        <taxon>Bacillota</taxon>
        <taxon>Bacilli</taxon>
        <taxon>Lactobacillales</taxon>
        <taxon>Enterococcaceae</taxon>
        <taxon>Enterococcus</taxon>
    </lineage>
</organism>